<keyword evidence="1" id="KW-0233">DNA recombination</keyword>
<dbReference type="Pfam" id="PF05970">
    <property type="entry name" value="PIF1"/>
    <property type="match status" value="1"/>
</dbReference>
<keyword evidence="1" id="KW-0067">ATP-binding</keyword>
<dbReference type="GO" id="GO:0006281">
    <property type="term" value="P:DNA repair"/>
    <property type="evidence" value="ECO:0007669"/>
    <property type="project" value="UniProtKB-KW"/>
</dbReference>
<evidence type="ECO:0000313" key="3">
    <source>
        <dbReference type="EMBL" id="CAH2107613.1"/>
    </source>
</evidence>
<name>A0AAU9VBG9_EUPED</name>
<protein>
    <recommendedName>
        <fullName evidence="1">ATP-dependent DNA helicase</fullName>
        <ecNumber evidence="1">5.6.2.3</ecNumber>
    </recommendedName>
</protein>
<keyword evidence="1" id="KW-0547">Nucleotide-binding</keyword>
<dbReference type="AlphaFoldDB" id="A0AAU9VBG9"/>
<keyword evidence="1" id="KW-0234">DNA repair</keyword>
<evidence type="ECO:0000259" key="2">
    <source>
        <dbReference type="Pfam" id="PF05970"/>
    </source>
</evidence>
<dbReference type="InterPro" id="IPR010285">
    <property type="entry name" value="DNA_helicase_pif1-like_DEAD"/>
</dbReference>
<keyword evidence="1" id="KW-0347">Helicase</keyword>
<proteinExistence type="inferred from homology"/>
<dbReference type="PANTHER" id="PTHR10492">
    <property type="match status" value="1"/>
</dbReference>
<dbReference type="Proteomes" id="UP001153954">
    <property type="component" value="Unassembled WGS sequence"/>
</dbReference>
<dbReference type="Gene3D" id="3.40.50.300">
    <property type="entry name" value="P-loop containing nucleotide triphosphate hydrolases"/>
    <property type="match status" value="1"/>
</dbReference>
<dbReference type="GO" id="GO:0016787">
    <property type="term" value="F:hydrolase activity"/>
    <property type="evidence" value="ECO:0007669"/>
    <property type="project" value="UniProtKB-KW"/>
</dbReference>
<dbReference type="EMBL" id="CAKOGL010000030">
    <property type="protein sequence ID" value="CAH2107613.1"/>
    <property type="molecule type" value="Genomic_DNA"/>
</dbReference>
<dbReference type="EC" id="5.6.2.3" evidence="1"/>
<comment type="similarity">
    <text evidence="1">Belongs to the helicase family.</text>
</comment>
<keyword evidence="1" id="KW-0227">DNA damage</keyword>
<comment type="cofactor">
    <cofactor evidence="1">
        <name>Mg(2+)</name>
        <dbReference type="ChEBI" id="CHEBI:18420"/>
    </cofactor>
</comment>
<dbReference type="PANTHER" id="PTHR10492:SF57">
    <property type="entry name" value="ATP-DEPENDENT DNA HELICASE"/>
    <property type="match status" value="1"/>
</dbReference>
<keyword evidence="1" id="KW-0378">Hydrolase</keyword>
<gene>
    <name evidence="3" type="ORF">EEDITHA_LOCUS21627</name>
</gene>
<comment type="catalytic activity">
    <reaction evidence="1">
        <text>ATP + H2O = ADP + phosphate + H(+)</text>
        <dbReference type="Rhea" id="RHEA:13065"/>
        <dbReference type="ChEBI" id="CHEBI:15377"/>
        <dbReference type="ChEBI" id="CHEBI:15378"/>
        <dbReference type="ChEBI" id="CHEBI:30616"/>
        <dbReference type="ChEBI" id="CHEBI:43474"/>
        <dbReference type="ChEBI" id="CHEBI:456216"/>
        <dbReference type="EC" id="5.6.2.3"/>
    </reaction>
</comment>
<feature type="domain" description="DNA helicase Pif1-like DEAD-box helicase" evidence="2">
    <location>
        <begin position="21"/>
        <end position="85"/>
    </location>
</feature>
<dbReference type="GO" id="GO:0000723">
    <property type="term" value="P:telomere maintenance"/>
    <property type="evidence" value="ECO:0007669"/>
    <property type="project" value="InterPro"/>
</dbReference>
<evidence type="ECO:0000256" key="1">
    <source>
        <dbReference type="RuleBase" id="RU363044"/>
    </source>
</evidence>
<keyword evidence="4" id="KW-1185">Reference proteome</keyword>
<dbReference type="InterPro" id="IPR027417">
    <property type="entry name" value="P-loop_NTPase"/>
</dbReference>
<reference evidence="3" key="1">
    <citation type="submission" date="2022-03" db="EMBL/GenBank/DDBJ databases">
        <authorList>
            <person name="Tunstrom K."/>
        </authorList>
    </citation>
    <scope>NUCLEOTIDE SEQUENCE</scope>
</reference>
<dbReference type="GO" id="GO:0006310">
    <property type="term" value="P:DNA recombination"/>
    <property type="evidence" value="ECO:0007669"/>
    <property type="project" value="UniProtKB-KW"/>
</dbReference>
<accession>A0AAU9VBG9</accession>
<dbReference type="GO" id="GO:0005524">
    <property type="term" value="F:ATP binding"/>
    <property type="evidence" value="ECO:0007669"/>
    <property type="project" value="UniProtKB-KW"/>
</dbReference>
<organism evidence="3 4">
    <name type="scientific">Euphydryas editha</name>
    <name type="common">Edith's checkerspot</name>
    <dbReference type="NCBI Taxonomy" id="104508"/>
    <lineage>
        <taxon>Eukaryota</taxon>
        <taxon>Metazoa</taxon>
        <taxon>Ecdysozoa</taxon>
        <taxon>Arthropoda</taxon>
        <taxon>Hexapoda</taxon>
        <taxon>Insecta</taxon>
        <taxon>Pterygota</taxon>
        <taxon>Neoptera</taxon>
        <taxon>Endopterygota</taxon>
        <taxon>Lepidoptera</taxon>
        <taxon>Glossata</taxon>
        <taxon>Ditrysia</taxon>
        <taxon>Papilionoidea</taxon>
        <taxon>Nymphalidae</taxon>
        <taxon>Nymphalinae</taxon>
        <taxon>Euphydryas</taxon>
    </lineage>
</organism>
<sequence length="86" mass="9390">MEINYDPVELAEILQTDFSRLTAKQRLTFGCVCCLVENALEQMFFVDAARETGKTFLTKMILAKTQSQSKTALGVASSGIAATLLP</sequence>
<comment type="caution">
    <text evidence="3">The sequence shown here is derived from an EMBL/GenBank/DDBJ whole genome shotgun (WGS) entry which is preliminary data.</text>
</comment>
<dbReference type="GO" id="GO:0043139">
    <property type="term" value="F:5'-3' DNA helicase activity"/>
    <property type="evidence" value="ECO:0007669"/>
    <property type="project" value="UniProtKB-EC"/>
</dbReference>
<evidence type="ECO:0000313" key="4">
    <source>
        <dbReference type="Proteomes" id="UP001153954"/>
    </source>
</evidence>